<keyword evidence="5" id="KW-0732">Signal</keyword>
<evidence type="ECO:0000313" key="8">
    <source>
        <dbReference type="Proteomes" id="UP000032101"/>
    </source>
</evidence>
<dbReference type="Gene3D" id="3.60.15.10">
    <property type="entry name" value="Ribonuclease Z/Hydroxyacylglutathione hydrolase-like"/>
    <property type="match status" value="1"/>
</dbReference>
<name>A0A0D0MST1_PSEFL</name>
<dbReference type="InterPro" id="IPR036866">
    <property type="entry name" value="RibonucZ/Hydroxyglut_hydro"/>
</dbReference>
<comment type="similarity">
    <text evidence="1">Belongs to the metallo-beta-lactamase superfamily.</text>
</comment>
<reference evidence="7 8" key="1">
    <citation type="submission" date="2015-01" db="EMBL/GenBank/DDBJ databases">
        <title>Draft Genome Sequence of the Biocontrol and Plant Growth-Promoting Rhizobacteria (PGPR) Pseudomonas fluorescens UM270.</title>
        <authorList>
            <person name="Hernandez-Salmeron J.E."/>
            <person name="Santoyo G."/>
            <person name="Moreno-Hagelsieb G."/>
            <person name="Hernandez-Leon R."/>
        </authorList>
    </citation>
    <scope>NUCLEOTIDE SEQUENCE [LARGE SCALE GENOMIC DNA]</scope>
    <source>
        <strain evidence="7 8">UM270</strain>
    </source>
</reference>
<gene>
    <name evidence="7" type="ORF">RL74_15115</name>
</gene>
<feature type="domain" description="Metallo-beta-lactamase" evidence="6">
    <location>
        <begin position="96"/>
        <end position="299"/>
    </location>
</feature>
<dbReference type="PANTHER" id="PTHR42978:SF6">
    <property type="entry name" value="QUORUM-QUENCHING LACTONASE YTNP-RELATED"/>
    <property type="match status" value="1"/>
</dbReference>
<feature type="signal peptide" evidence="5">
    <location>
        <begin position="1"/>
        <end position="27"/>
    </location>
</feature>
<dbReference type="EMBL" id="JXNZ01000133">
    <property type="protein sequence ID" value="KIQ58555.1"/>
    <property type="molecule type" value="Genomic_DNA"/>
</dbReference>
<evidence type="ECO:0000256" key="5">
    <source>
        <dbReference type="SAM" id="SignalP"/>
    </source>
</evidence>
<dbReference type="RefSeq" id="WP_052497382.1">
    <property type="nucleotide sequence ID" value="NZ_JXNZ01000133.1"/>
</dbReference>
<evidence type="ECO:0000256" key="1">
    <source>
        <dbReference type="ARBA" id="ARBA00007749"/>
    </source>
</evidence>
<comment type="caution">
    <text evidence="7">The sequence shown here is derived from an EMBL/GenBank/DDBJ whole genome shotgun (WGS) entry which is preliminary data.</text>
</comment>
<evidence type="ECO:0000313" key="7">
    <source>
        <dbReference type="EMBL" id="KIQ58555.1"/>
    </source>
</evidence>
<dbReference type="GO" id="GO:0016787">
    <property type="term" value="F:hydrolase activity"/>
    <property type="evidence" value="ECO:0007669"/>
    <property type="project" value="UniProtKB-KW"/>
</dbReference>
<dbReference type="GO" id="GO:0046872">
    <property type="term" value="F:metal ion binding"/>
    <property type="evidence" value="ECO:0007669"/>
    <property type="project" value="UniProtKB-KW"/>
</dbReference>
<dbReference type="CDD" id="cd07720">
    <property type="entry name" value="OPHC2-like_MBL-fold"/>
    <property type="match status" value="1"/>
</dbReference>
<dbReference type="PATRIC" id="fig|294.124.peg.3112"/>
<accession>A0A0D0MST1</accession>
<sequence length="326" mass="35150">MFNKVPLPLATLFTTLVLAGTITSVNAAAIPVAEPLPIHKPQVAGVYRFQVGAFQITALSDGTLPLDLHPLLRGISAEKIDALLKKGFIRNPVETSINAYVIDTGPRVLLVDTGAGELFGQVAGKLPQSLAAAGYKLEDISDVLLTHIHADHSGGLSRNRQMMFPNATVHVAQADVDFFLDPANLTKGLKPQDLEKSQRTVGPYVDAGRVKTFSGPTTLVPGITAIPTPGHTPGHSVYRVESQGESIDFWGDLLHVGPVQFARPDVTVTFDVDQNRARAQRQQQFKASANEARLSAAAHLPFPGIGHLRAQAGHYEWVPADYRNRD</sequence>
<evidence type="ECO:0000256" key="3">
    <source>
        <dbReference type="ARBA" id="ARBA00022801"/>
    </source>
</evidence>
<dbReference type="OrthoDB" id="5443440at2"/>
<dbReference type="InterPro" id="IPR051013">
    <property type="entry name" value="MBL_superfamily_lactonases"/>
</dbReference>
<dbReference type="SUPFAM" id="SSF56281">
    <property type="entry name" value="Metallo-hydrolase/oxidoreductase"/>
    <property type="match status" value="1"/>
</dbReference>
<evidence type="ECO:0000256" key="2">
    <source>
        <dbReference type="ARBA" id="ARBA00022723"/>
    </source>
</evidence>
<keyword evidence="3" id="KW-0378">Hydrolase</keyword>
<keyword evidence="4" id="KW-0862">Zinc</keyword>
<dbReference type="Pfam" id="PF00753">
    <property type="entry name" value="Lactamase_B"/>
    <property type="match status" value="1"/>
</dbReference>
<organism evidence="7 8">
    <name type="scientific">Pseudomonas fluorescens</name>
    <dbReference type="NCBI Taxonomy" id="294"/>
    <lineage>
        <taxon>Bacteria</taxon>
        <taxon>Pseudomonadati</taxon>
        <taxon>Pseudomonadota</taxon>
        <taxon>Gammaproteobacteria</taxon>
        <taxon>Pseudomonadales</taxon>
        <taxon>Pseudomonadaceae</taxon>
        <taxon>Pseudomonas</taxon>
    </lineage>
</organism>
<dbReference type="SMART" id="SM00849">
    <property type="entry name" value="Lactamase_B"/>
    <property type="match status" value="1"/>
</dbReference>
<dbReference type="AlphaFoldDB" id="A0A0D0MST1"/>
<evidence type="ECO:0000256" key="4">
    <source>
        <dbReference type="ARBA" id="ARBA00022833"/>
    </source>
</evidence>
<dbReference type="PANTHER" id="PTHR42978">
    <property type="entry name" value="QUORUM-QUENCHING LACTONASE YTNP-RELATED-RELATED"/>
    <property type="match status" value="1"/>
</dbReference>
<evidence type="ECO:0000259" key="6">
    <source>
        <dbReference type="SMART" id="SM00849"/>
    </source>
</evidence>
<dbReference type="Proteomes" id="UP000032101">
    <property type="component" value="Unassembled WGS sequence"/>
</dbReference>
<keyword evidence="2" id="KW-0479">Metal-binding</keyword>
<proteinExistence type="inferred from homology"/>
<dbReference type="InterPro" id="IPR001279">
    <property type="entry name" value="Metallo-B-lactamas"/>
</dbReference>
<protein>
    <submittedName>
        <fullName evidence="7">Beta-lactamase</fullName>
    </submittedName>
</protein>
<feature type="chain" id="PRO_5002234224" evidence="5">
    <location>
        <begin position="28"/>
        <end position="326"/>
    </location>
</feature>